<dbReference type="InterPro" id="IPR050583">
    <property type="entry name" value="Mycobacterial_A85_antigen"/>
</dbReference>
<proteinExistence type="predicted"/>
<gene>
    <name evidence="1" type="ORF">F4V44_06220</name>
</gene>
<dbReference type="PANTHER" id="PTHR48098">
    <property type="entry name" value="ENTEROCHELIN ESTERASE-RELATED"/>
    <property type="match status" value="1"/>
</dbReference>
<comment type="caution">
    <text evidence="1">The sequence shown here is derived from an EMBL/GenBank/DDBJ whole genome shotgun (WGS) entry which is preliminary data.</text>
</comment>
<dbReference type="Pfam" id="PF00756">
    <property type="entry name" value="Esterase"/>
    <property type="match status" value="1"/>
</dbReference>
<keyword evidence="2" id="KW-1185">Reference proteome</keyword>
<sequence>MNVPRGSIQDVTLYSKELDEEIELLVYLPASYTPLKKYYLVIAQDGRDYFQLGRIGRITDELLWNEEIDNVIIIGIPYQNTTDRRNKYHPNGAQQKAYIRFLAHELIPFLDREYPTLQVGSTRALIGDSLGATVSFMTALEYPNTFGNVLMQSPFVNEDVMDAVKQAEATGLTIYHVIGTEETKVKTTDGFIKDFLTPNRELSILLKERNFSYFYEEYNGNHTWKYWQPDLKRALKHIF</sequence>
<dbReference type="Gene3D" id="3.40.50.1820">
    <property type="entry name" value="alpha/beta hydrolase"/>
    <property type="match status" value="1"/>
</dbReference>
<reference evidence="1 2" key="1">
    <citation type="submission" date="2019-09" db="EMBL/GenBank/DDBJ databases">
        <title>Whole genome sequences of isolates from the Mars Exploration Rovers.</title>
        <authorList>
            <person name="Seuylemezian A."/>
            <person name="Vaishampayan P."/>
        </authorList>
    </citation>
    <scope>NUCLEOTIDE SEQUENCE [LARGE SCALE GENOMIC DNA]</scope>
    <source>
        <strain evidence="1 2">MER_TA_151</strain>
    </source>
</reference>
<evidence type="ECO:0000313" key="2">
    <source>
        <dbReference type="Proteomes" id="UP000326671"/>
    </source>
</evidence>
<evidence type="ECO:0000313" key="1">
    <source>
        <dbReference type="EMBL" id="KAA9027591.1"/>
    </source>
</evidence>
<dbReference type="OrthoDB" id="9803578at2"/>
<dbReference type="AlphaFoldDB" id="A0A5J5HX71"/>
<dbReference type="Proteomes" id="UP000326671">
    <property type="component" value="Unassembled WGS sequence"/>
</dbReference>
<dbReference type="RefSeq" id="WP_150439128.1">
    <property type="nucleotide sequence ID" value="NZ_VYKL01000013.1"/>
</dbReference>
<accession>A0A5J5HX71</accession>
<organism evidence="1 2">
    <name type="scientific">Niallia endozanthoxylica</name>
    <dbReference type="NCBI Taxonomy" id="2036016"/>
    <lineage>
        <taxon>Bacteria</taxon>
        <taxon>Bacillati</taxon>
        <taxon>Bacillota</taxon>
        <taxon>Bacilli</taxon>
        <taxon>Bacillales</taxon>
        <taxon>Bacillaceae</taxon>
        <taxon>Niallia</taxon>
    </lineage>
</organism>
<dbReference type="PANTHER" id="PTHR48098:SF3">
    <property type="entry name" value="IRON(III) ENTEROBACTIN ESTERASE"/>
    <property type="match status" value="1"/>
</dbReference>
<dbReference type="InterPro" id="IPR029058">
    <property type="entry name" value="AB_hydrolase_fold"/>
</dbReference>
<protein>
    <submittedName>
        <fullName evidence="1">Esterase family protein</fullName>
    </submittedName>
</protein>
<dbReference type="SUPFAM" id="SSF53474">
    <property type="entry name" value="alpha/beta-Hydrolases"/>
    <property type="match status" value="1"/>
</dbReference>
<dbReference type="EMBL" id="VYKL01000013">
    <property type="protein sequence ID" value="KAA9027591.1"/>
    <property type="molecule type" value="Genomic_DNA"/>
</dbReference>
<name>A0A5J5HX71_9BACI</name>
<dbReference type="InterPro" id="IPR000801">
    <property type="entry name" value="Esterase-like"/>
</dbReference>